<comment type="cofactor">
    <cofactor evidence="7">
        <name>Zn(2+)</name>
        <dbReference type="ChEBI" id="CHEBI:29105"/>
    </cofactor>
    <text evidence="7">Binds 1 zinc ion per subunit.</text>
</comment>
<dbReference type="GO" id="GO:0000976">
    <property type="term" value="F:transcription cis-regulatory region binding"/>
    <property type="evidence" value="ECO:0007669"/>
    <property type="project" value="TreeGrafter"/>
</dbReference>
<comment type="similarity">
    <text evidence="1">Belongs to the Fur family.</text>
</comment>
<feature type="binding site" evidence="7">
    <location>
        <position position="91"/>
    </location>
    <ligand>
        <name>Zn(2+)</name>
        <dbReference type="ChEBI" id="CHEBI:29105"/>
    </ligand>
</feature>
<keyword evidence="6" id="KW-0804">Transcription</keyword>
<dbReference type="InterPro" id="IPR043135">
    <property type="entry name" value="Fur_C"/>
</dbReference>
<evidence type="ECO:0000256" key="2">
    <source>
        <dbReference type="ARBA" id="ARBA00022491"/>
    </source>
</evidence>
<dbReference type="GO" id="GO:1900376">
    <property type="term" value="P:regulation of secondary metabolite biosynthetic process"/>
    <property type="evidence" value="ECO:0007669"/>
    <property type="project" value="TreeGrafter"/>
</dbReference>
<dbReference type="Pfam" id="PF01475">
    <property type="entry name" value="FUR"/>
    <property type="match status" value="1"/>
</dbReference>
<keyword evidence="5" id="KW-0238">DNA-binding</keyword>
<evidence type="ECO:0000256" key="6">
    <source>
        <dbReference type="ARBA" id="ARBA00023163"/>
    </source>
</evidence>
<dbReference type="PANTHER" id="PTHR33202">
    <property type="entry name" value="ZINC UPTAKE REGULATION PROTEIN"/>
    <property type="match status" value="1"/>
</dbReference>
<dbReference type="Gene3D" id="1.10.10.10">
    <property type="entry name" value="Winged helix-like DNA-binding domain superfamily/Winged helix DNA-binding domain"/>
    <property type="match status" value="1"/>
</dbReference>
<dbReference type="InterPro" id="IPR036388">
    <property type="entry name" value="WH-like_DNA-bd_sf"/>
</dbReference>
<evidence type="ECO:0000256" key="3">
    <source>
        <dbReference type="ARBA" id="ARBA00022833"/>
    </source>
</evidence>
<dbReference type="GO" id="GO:0003700">
    <property type="term" value="F:DNA-binding transcription factor activity"/>
    <property type="evidence" value="ECO:0007669"/>
    <property type="project" value="InterPro"/>
</dbReference>
<evidence type="ECO:0000256" key="1">
    <source>
        <dbReference type="ARBA" id="ARBA00007957"/>
    </source>
</evidence>
<protein>
    <submittedName>
        <fullName evidence="8">Transcriptional repressor</fullName>
    </submittedName>
</protein>
<dbReference type="KEGG" id="fcz:IMF26_01545"/>
<feature type="binding site" evidence="7">
    <location>
        <position position="137"/>
    </location>
    <ligand>
        <name>Zn(2+)</name>
        <dbReference type="ChEBI" id="CHEBI:29105"/>
    </ligand>
</feature>
<gene>
    <name evidence="8" type="ORF">IMF26_01545</name>
</gene>
<keyword evidence="2" id="KW-0678">Repressor</keyword>
<dbReference type="SUPFAM" id="SSF46785">
    <property type="entry name" value="Winged helix' DNA-binding domain"/>
    <property type="match status" value="1"/>
</dbReference>
<dbReference type="InterPro" id="IPR036390">
    <property type="entry name" value="WH_DNA-bd_sf"/>
</dbReference>
<dbReference type="EMBL" id="CP062796">
    <property type="protein sequence ID" value="QUL98792.1"/>
    <property type="molecule type" value="Genomic_DNA"/>
</dbReference>
<dbReference type="CDD" id="cd07153">
    <property type="entry name" value="Fur_like"/>
    <property type="match status" value="1"/>
</dbReference>
<dbReference type="InterPro" id="IPR002481">
    <property type="entry name" value="FUR"/>
</dbReference>
<evidence type="ECO:0000256" key="5">
    <source>
        <dbReference type="ARBA" id="ARBA00023125"/>
    </source>
</evidence>
<dbReference type="GO" id="GO:0008270">
    <property type="term" value="F:zinc ion binding"/>
    <property type="evidence" value="ECO:0007669"/>
    <property type="project" value="TreeGrafter"/>
</dbReference>
<feature type="binding site" evidence="7">
    <location>
        <position position="134"/>
    </location>
    <ligand>
        <name>Zn(2+)</name>
        <dbReference type="ChEBI" id="CHEBI:29105"/>
    </ligand>
</feature>
<reference evidence="8" key="1">
    <citation type="submission" date="2020-10" db="EMBL/GenBank/DDBJ databases">
        <authorList>
            <person name="Kadnikov V."/>
            <person name="Beletsky A.V."/>
            <person name="Mardanov A.V."/>
            <person name="Karnachuk O.V."/>
            <person name="Ravin N.V."/>
        </authorList>
    </citation>
    <scope>NUCLEOTIDE SEQUENCE</scope>
    <source>
        <strain evidence="8">Bu02</strain>
    </source>
</reference>
<accession>A0AAT9LE07</accession>
<dbReference type="PANTHER" id="PTHR33202:SF7">
    <property type="entry name" value="FERRIC UPTAKE REGULATION PROTEIN"/>
    <property type="match status" value="1"/>
</dbReference>
<sequence>MTDPQEMLRRAGLKVTPQRLEIYEMLLQTRAHPGAQEVYEVVKEKLPSISFNTVYATLLSLQEKGLIQRLDVGQGRDRFDANTRSHVHLVCQQCGRVDDFGDSTPACISELLAEVRAKSRWKIADGTFTAYGYCPECRRAKDTEGPGR</sequence>
<dbReference type="AlphaFoldDB" id="A0AAT9LE07"/>
<reference evidence="8" key="2">
    <citation type="journal article" date="2023" name="Biology">
        <title>Prokaryotic Life Associated with Coal-Fire Gas Vents Revealed by Metagenomics.</title>
        <authorList>
            <person name="Kadnikov V.V."/>
            <person name="Mardanov A.V."/>
            <person name="Beletsky A.V."/>
            <person name="Karnachuk O.V."/>
            <person name="Ravin N.V."/>
        </authorList>
    </citation>
    <scope>NUCLEOTIDE SEQUENCE</scope>
    <source>
        <strain evidence="8">Bu02</strain>
    </source>
</reference>
<organism evidence="8">
    <name type="scientific">Candidatus Fermentithermobacillus carboniphilus</name>
    <dbReference type="NCBI Taxonomy" id="3085328"/>
    <lineage>
        <taxon>Bacteria</taxon>
        <taxon>Bacillati</taxon>
        <taxon>Bacillota</taxon>
        <taxon>Candidatus Fermentithermobacillia</taxon>
        <taxon>Candidatus Fermentithermobacillales</taxon>
        <taxon>Candidatus Fermentithermobacillaceae</taxon>
        <taxon>Candidatus Fermentithermobacillus</taxon>
    </lineage>
</organism>
<proteinExistence type="inferred from homology"/>
<keyword evidence="3 7" id="KW-0862">Zinc</keyword>
<evidence type="ECO:0000256" key="4">
    <source>
        <dbReference type="ARBA" id="ARBA00023015"/>
    </source>
</evidence>
<feature type="binding site" evidence="7">
    <location>
        <position position="94"/>
    </location>
    <ligand>
        <name>Zn(2+)</name>
        <dbReference type="ChEBI" id="CHEBI:29105"/>
    </ligand>
</feature>
<name>A0AAT9LE07_9FIRM</name>
<dbReference type="GO" id="GO:0045892">
    <property type="term" value="P:negative regulation of DNA-templated transcription"/>
    <property type="evidence" value="ECO:0007669"/>
    <property type="project" value="TreeGrafter"/>
</dbReference>
<dbReference type="Gene3D" id="3.30.1490.190">
    <property type="match status" value="1"/>
</dbReference>
<evidence type="ECO:0000256" key="7">
    <source>
        <dbReference type="PIRSR" id="PIRSR602481-1"/>
    </source>
</evidence>
<keyword evidence="4" id="KW-0805">Transcription regulation</keyword>
<keyword evidence="7" id="KW-0479">Metal-binding</keyword>
<evidence type="ECO:0000313" key="8">
    <source>
        <dbReference type="EMBL" id="QUL98792.1"/>
    </source>
</evidence>